<evidence type="ECO:0000313" key="2">
    <source>
        <dbReference type="EMBL" id="SCQ22707.1"/>
    </source>
</evidence>
<gene>
    <name evidence="2" type="ORF">TFUB20_01800</name>
</gene>
<sequence>MKIFITLLLTSLVNIVIYGQITVKGAAANQYAGFEPLEHLDQATLECIYEYTVKDPRLQKTEIYYDILQVGKRVSKYAAYPDYRIDSVMCRMEDITKVTFGQFTAISNQYEGWKASKYTIVKDHRTKTLSYYDRVFTDRYVYPDTIVIGWKLSDGTKTVCGYACRKATATFRGRAWTAWYATDIPVSDGPWKFGGLPGLILQIEDATGDQHFTAISIRTPTENISMRKRSEPFKTTRKRFNKQLNDYRSDPGKIMSGSPLAGKTVDGKEMPVPKRQLFHNPIELE</sequence>
<accession>A0A1D3URM7</accession>
<dbReference type="RefSeq" id="WP_014225404.1">
    <property type="nucleotide sequence ID" value="NZ_FMMM01000067.1"/>
</dbReference>
<dbReference type="OMA" id="MMELFTE"/>
<protein>
    <recommendedName>
        <fullName evidence="4">GLPGLI family protein</fullName>
    </recommendedName>
</protein>
<evidence type="ECO:0000313" key="3">
    <source>
        <dbReference type="Proteomes" id="UP000182057"/>
    </source>
</evidence>
<name>A0A1D3URM7_TANFO</name>
<proteinExistence type="predicted"/>
<reference evidence="2 3" key="1">
    <citation type="submission" date="2016-09" db="EMBL/GenBank/DDBJ databases">
        <authorList>
            <person name="Capua I."/>
            <person name="De Benedictis P."/>
            <person name="Joannis T."/>
            <person name="Lombin L.H."/>
            <person name="Cattoli G."/>
        </authorList>
    </citation>
    <scope>NUCLEOTIDE SEQUENCE [LARGE SCALE GENOMIC DNA]</scope>
    <source>
        <strain evidence="2 3">UB20</strain>
    </source>
</reference>
<dbReference type="InterPro" id="IPR005901">
    <property type="entry name" value="GLPGLI"/>
</dbReference>
<dbReference type="NCBIfam" id="TIGR01200">
    <property type="entry name" value="GLPGLI"/>
    <property type="match status" value="1"/>
</dbReference>
<evidence type="ECO:0008006" key="4">
    <source>
        <dbReference type="Google" id="ProtNLM"/>
    </source>
</evidence>
<dbReference type="EMBL" id="FMMM01000067">
    <property type="protein sequence ID" value="SCQ22707.1"/>
    <property type="molecule type" value="Genomic_DNA"/>
</dbReference>
<feature type="region of interest" description="Disordered" evidence="1">
    <location>
        <begin position="246"/>
        <end position="274"/>
    </location>
</feature>
<dbReference type="Pfam" id="PF09697">
    <property type="entry name" value="Porph_ging"/>
    <property type="match status" value="1"/>
</dbReference>
<organism evidence="2 3">
    <name type="scientific">Tannerella forsythia</name>
    <name type="common">Bacteroides forsythus</name>
    <dbReference type="NCBI Taxonomy" id="28112"/>
    <lineage>
        <taxon>Bacteria</taxon>
        <taxon>Pseudomonadati</taxon>
        <taxon>Bacteroidota</taxon>
        <taxon>Bacteroidia</taxon>
        <taxon>Bacteroidales</taxon>
        <taxon>Tannerellaceae</taxon>
        <taxon>Tannerella</taxon>
    </lineage>
</organism>
<dbReference type="GeneID" id="34759175"/>
<dbReference type="AlphaFoldDB" id="A0A1D3URM7"/>
<evidence type="ECO:0000256" key="1">
    <source>
        <dbReference type="SAM" id="MobiDB-lite"/>
    </source>
</evidence>
<dbReference type="OrthoDB" id="1440774at2"/>
<dbReference type="Proteomes" id="UP000182057">
    <property type="component" value="Unassembled WGS sequence"/>
</dbReference>